<feature type="compositionally biased region" description="Polar residues" evidence="2">
    <location>
        <begin position="22"/>
        <end position="39"/>
    </location>
</feature>
<gene>
    <name evidence="3" type="ORF">CSKR_111538</name>
</gene>
<feature type="compositionally biased region" description="Basic and acidic residues" evidence="2">
    <location>
        <begin position="384"/>
        <end position="418"/>
    </location>
</feature>
<reference evidence="3 4" key="1">
    <citation type="journal article" date="2018" name="Biotechnol. Adv.">
        <title>Improved genomic resources and new bioinformatic workflow for the carcinogenic parasite Clonorchis sinensis: Biotechnological implications.</title>
        <authorList>
            <person name="Wang D."/>
            <person name="Korhonen P.K."/>
            <person name="Gasser R.B."/>
            <person name="Young N.D."/>
        </authorList>
    </citation>
    <scope>NUCLEOTIDE SEQUENCE [LARGE SCALE GENOMIC DNA]</scope>
    <source>
        <strain evidence="3">Cs-k2</strain>
    </source>
</reference>
<dbReference type="Proteomes" id="UP000286415">
    <property type="component" value="Unassembled WGS sequence"/>
</dbReference>
<comment type="caution">
    <text evidence="3">The sequence shown here is derived from an EMBL/GenBank/DDBJ whole genome shotgun (WGS) entry which is preliminary data.</text>
</comment>
<feature type="compositionally biased region" description="Basic and acidic residues" evidence="2">
    <location>
        <begin position="135"/>
        <end position="144"/>
    </location>
</feature>
<evidence type="ECO:0000256" key="1">
    <source>
        <dbReference type="SAM" id="Coils"/>
    </source>
</evidence>
<dbReference type="PANTHER" id="PTHR22028:SF5">
    <property type="entry name" value="COILED-COIL DOMAIN-CONTAINING PROTEIN 191"/>
    <property type="match status" value="1"/>
</dbReference>
<reference evidence="3 4" key="2">
    <citation type="journal article" date="2021" name="Genomics">
        <title>High-quality reference genome for Clonorchis sinensis.</title>
        <authorList>
            <person name="Young N.D."/>
            <person name="Stroehlein A.J."/>
            <person name="Kinkar L."/>
            <person name="Wang T."/>
            <person name="Sohn W.M."/>
            <person name="Chang B.C.H."/>
            <person name="Kaur P."/>
            <person name="Weisz D."/>
            <person name="Dudchenko O."/>
            <person name="Aiden E.L."/>
            <person name="Korhonen P.K."/>
            <person name="Gasser R.B."/>
        </authorList>
    </citation>
    <scope>NUCLEOTIDE SEQUENCE [LARGE SCALE GENOMIC DNA]</scope>
    <source>
        <strain evidence="3">Cs-k2</strain>
    </source>
</reference>
<evidence type="ECO:0000256" key="2">
    <source>
        <dbReference type="SAM" id="MobiDB-lite"/>
    </source>
</evidence>
<feature type="compositionally biased region" description="Polar residues" evidence="2">
    <location>
        <begin position="121"/>
        <end position="133"/>
    </location>
</feature>
<dbReference type="OrthoDB" id="6262973at2759"/>
<feature type="region of interest" description="Disordered" evidence="2">
    <location>
        <begin position="377"/>
        <end position="426"/>
    </location>
</feature>
<feature type="coiled-coil region" evidence="1">
    <location>
        <begin position="188"/>
        <end position="215"/>
    </location>
</feature>
<name>A0A8T1MXI2_CLOSI</name>
<dbReference type="AlphaFoldDB" id="A0A8T1MXI2"/>
<accession>A0A8T1MXI2</accession>
<feature type="region of interest" description="Disordered" evidence="2">
    <location>
        <begin position="108"/>
        <end position="144"/>
    </location>
</feature>
<feature type="region of interest" description="Disordered" evidence="2">
    <location>
        <begin position="21"/>
        <end position="47"/>
    </location>
</feature>
<proteinExistence type="predicted"/>
<evidence type="ECO:0008006" key="5">
    <source>
        <dbReference type="Google" id="ProtNLM"/>
    </source>
</evidence>
<dbReference type="EMBL" id="NIRI02000010">
    <property type="protein sequence ID" value="KAG5453873.1"/>
    <property type="molecule type" value="Genomic_DNA"/>
</dbReference>
<feature type="coiled-coil region" evidence="1">
    <location>
        <begin position="544"/>
        <end position="622"/>
    </location>
</feature>
<feature type="coiled-coil region" evidence="1">
    <location>
        <begin position="430"/>
        <end position="460"/>
    </location>
</feature>
<sequence>MVSTKAIHLGEMKNTRNRVCVPTSQLPNRLGSKYSSSSYAPADGGKKNDVYSEARNVLTQWAAARIVDTDEEEDTNILNNVINSPSQTHTKHQWSELDDGISEFPGKFRKSSDAAKRVNPKTESQTGLYSSSRTGKRETIKEKPPQNMLDRMLLRFEESRARRELRRQEEEQRARDLLLKREAELEAAEMVQLEQQSAERLKERLRQEEEMLRIRRMMNLGNEMTPTERGRRNEDGVSDNSTVQPVADADKEIQQSLLRSAFHTWLANIKMAHTEVSVHEKTTHHQLLRAVFYAWNSQVAKIRLEREMEEARQQDYELTRGETSAVEFHQSFLKRQMFRIWKANVRGKKTRRILAEREELRRQKESEFLDRLHSWASTPRSHRGNGEQTHDFDDMDLTKIKPESTQRNDRRSADERSKLSSTLCQQRQKIAEQHREIEKLKLEKRQAELLLEAKERMLRERSLIQARKGPVRQVPPLKPGTIESRKHQSITYNSAASSPRPCETDLDSSRLIPKATEIFCGQTVKGENDTAVVTRTVQKNQFLIRMEKQAAKRAALRAEREERRRLAEEKKREENARQLEEEARRLREEKQALLQARRTKQLEEEKKRRQQEQRMIRQREIEEMTAHHRNRQLMRYRGWLPWRRYIYSHRANMEIAREHKRYQLHRTVFQAWSGYVRQKHERIFSLIEKVRNETLIRSFFRRLHLVIQKVRETENQAFAWYEQQLMRRILSGWATHVTSLQIWEWKLEDVACAHREDVLKRTVLSAWITIPSLMREERERERRRELLREKLRDLVPDFSPPQLKEGIC</sequence>
<evidence type="ECO:0000313" key="3">
    <source>
        <dbReference type="EMBL" id="KAG5453873.1"/>
    </source>
</evidence>
<organism evidence="3 4">
    <name type="scientific">Clonorchis sinensis</name>
    <name type="common">Chinese liver fluke</name>
    <dbReference type="NCBI Taxonomy" id="79923"/>
    <lineage>
        <taxon>Eukaryota</taxon>
        <taxon>Metazoa</taxon>
        <taxon>Spiralia</taxon>
        <taxon>Lophotrochozoa</taxon>
        <taxon>Platyhelminthes</taxon>
        <taxon>Trematoda</taxon>
        <taxon>Digenea</taxon>
        <taxon>Opisthorchiida</taxon>
        <taxon>Opisthorchiata</taxon>
        <taxon>Opisthorchiidae</taxon>
        <taxon>Clonorchis</taxon>
    </lineage>
</organism>
<evidence type="ECO:0000313" key="4">
    <source>
        <dbReference type="Proteomes" id="UP000286415"/>
    </source>
</evidence>
<keyword evidence="1" id="KW-0175">Coiled coil</keyword>
<dbReference type="InterPro" id="IPR052270">
    <property type="entry name" value="CACF_protein"/>
</dbReference>
<keyword evidence="4" id="KW-1185">Reference proteome</keyword>
<dbReference type="PANTHER" id="PTHR22028">
    <property type="entry name" value="SFI1 SPINDLE BODY DOMAIN-CONTAINING PROTEIN-RELATED"/>
    <property type="match status" value="1"/>
</dbReference>
<protein>
    <recommendedName>
        <fullName evidence="5">Coiled-coil domain-containing protein KIAA1407</fullName>
    </recommendedName>
</protein>